<name>A0A3B0XEI6_9ZZZZ</name>
<dbReference type="InterPro" id="IPR009875">
    <property type="entry name" value="PilZ_domain"/>
</dbReference>
<proteinExistence type="predicted"/>
<organism evidence="2">
    <name type="scientific">hydrothermal vent metagenome</name>
    <dbReference type="NCBI Taxonomy" id="652676"/>
    <lineage>
        <taxon>unclassified sequences</taxon>
        <taxon>metagenomes</taxon>
        <taxon>ecological metagenomes</taxon>
    </lineage>
</organism>
<feature type="domain" description="PilZ" evidence="1">
    <location>
        <begin position="15"/>
        <end position="102"/>
    </location>
</feature>
<gene>
    <name evidence="2" type="ORF">MNBD_GAMMA08-2962</name>
</gene>
<dbReference type="AlphaFoldDB" id="A0A3B0XEI6"/>
<protein>
    <recommendedName>
        <fullName evidence="1">PilZ domain-containing protein</fullName>
    </recommendedName>
</protein>
<accession>A0A3B0XEI6</accession>
<dbReference type="EMBL" id="UOFH01000118">
    <property type="protein sequence ID" value="VAW59999.1"/>
    <property type="molecule type" value="Genomic_DNA"/>
</dbReference>
<reference evidence="2" key="1">
    <citation type="submission" date="2018-06" db="EMBL/GenBank/DDBJ databases">
        <authorList>
            <person name="Zhirakovskaya E."/>
        </authorList>
    </citation>
    <scope>NUCLEOTIDE SEQUENCE</scope>
</reference>
<sequence length="115" mass="13158">MSVSAIKDVSMKQREIRTYLNNSLVQLIKPSDENIYKVYKVLNISRGGICFESNENDFELNEIIKLNLLLNKNSIHMASGRVCYCNMSSDKNLTQFGLSFLDNFIDADILRVNIC</sequence>
<dbReference type="Gene3D" id="2.40.10.220">
    <property type="entry name" value="predicted glycosyltransferase like domains"/>
    <property type="match status" value="1"/>
</dbReference>
<evidence type="ECO:0000313" key="2">
    <source>
        <dbReference type="EMBL" id="VAW59999.1"/>
    </source>
</evidence>
<evidence type="ECO:0000259" key="1">
    <source>
        <dbReference type="Pfam" id="PF07238"/>
    </source>
</evidence>
<dbReference type="GO" id="GO:0035438">
    <property type="term" value="F:cyclic-di-GMP binding"/>
    <property type="evidence" value="ECO:0007669"/>
    <property type="project" value="InterPro"/>
</dbReference>
<dbReference type="Pfam" id="PF07238">
    <property type="entry name" value="PilZ"/>
    <property type="match status" value="1"/>
</dbReference>